<dbReference type="InterPro" id="IPR001173">
    <property type="entry name" value="Glyco_trans_2-like"/>
</dbReference>
<reference evidence="2 3" key="1">
    <citation type="journal article" date="2000" name="Nature">
        <title>The genome sequence of the food-borne pathogen Campylobacter jejuni reveals hypervariable sequences.</title>
        <authorList>
            <person name="Parkhill J."/>
            <person name="Wren B.W."/>
            <person name="Mungall K."/>
            <person name="Ketley J.M."/>
            <person name="Churcher C."/>
            <person name="Basham D."/>
            <person name="Chillingworth T."/>
            <person name="Davies R.M."/>
            <person name="Feltwell T."/>
            <person name="Holroyd S."/>
            <person name="Jagels K."/>
            <person name="Karlyshev A."/>
            <person name="Moule S."/>
            <person name="Pallen M.J."/>
            <person name="Penn C.W."/>
            <person name="Quail M."/>
            <person name="Rajandream M.A."/>
            <person name="Rutherford K.M."/>
            <person name="VanVliet A."/>
            <person name="Whitehead S."/>
            <person name="Barrell B.G."/>
        </authorList>
    </citation>
    <scope>NUCLEOTIDE SEQUENCE [LARGE SCALE GENOMIC DNA]</scope>
    <source>
        <strain evidence="3">ATCC 700819 / NCTC 11168</strain>
    </source>
</reference>
<evidence type="ECO:0000313" key="3">
    <source>
        <dbReference type="Proteomes" id="UP000000799"/>
    </source>
</evidence>
<name>Q0P8I0_CAMJE</name>
<dbReference type="EnsemblBacteria" id="CAL35543">
    <property type="protein sequence ID" value="CAL35543"/>
    <property type="gene ID" value="Cj1434c"/>
</dbReference>
<keyword evidence="3" id="KW-1185">Reference proteome</keyword>
<dbReference type="RefSeq" id="YP_002344817.1">
    <property type="nucleotide sequence ID" value="NC_002163.1"/>
</dbReference>
<dbReference type="eggNOG" id="COG1216">
    <property type="taxonomic scope" value="Bacteria"/>
</dbReference>
<dbReference type="Pfam" id="PF00535">
    <property type="entry name" value="Glycos_transf_2"/>
    <property type="match status" value="1"/>
</dbReference>
<dbReference type="PATRIC" id="fig|192222.6.peg.1415"/>
<protein>
    <submittedName>
        <fullName evidence="2">Sugar transferase</fullName>
    </submittedName>
</protein>
<dbReference type="SMR" id="Q0P8I0"/>
<dbReference type="STRING" id="192222.Cj1434c"/>
<organism evidence="2 3">
    <name type="scientific">Campylobacter jejuni subsp. jejuni serotype O:2 (strain ATCC 700819 / NCTC 11168)</name>
    <dbReference type="NCBI Taxonomy" id="192222"/>
    <lineage>
        <taxon>Bacteria</taxon>
        <taxon>Pseudomonadati</taxon>
        <taxon>Campylobacterota</taxon>
        <taxon>Epsilonproteobacteria</taxon>
        <taxon>Campylobacterales</taxon>
        <taxon>Campylobacteraceae</taxon>
        <taxon>Campylobacter</taxon>
    </lineage>
</organism>
<dbReference type="HOGENOM" id="CLU_025996_25_3_7"/>
<dbReference type="PIR" id="B81289">
    <property type="entry name" value="B81289"/>
</dbReference>
<dbReference type="RefSeq" id="WP_010891935.1">
    <property type="nucleotide sequence ID" value="NC_002163.1"/>
</dbReference>
<dbReference type="Gene3D" id="3.90.550.10">
    <property type="entry name" value="Spore Coat Polysaccharide Biosynthesis Protein SpsA, Chain A"/>
    <property type="match status" value="1"/>
</dbReference>
<dbReference type="Proteomes" id="UP000000799">
    <property type="component" value="Chromosome"/>
</dbReference>
<dbReference type="SUPFAM" id="SSF53448">
    <property type="entry name" value="Nucleotide-diphospho-sugar transferases"/>
    <property type="match status" value="1"/>
</dbReference>
<dbReference type="OrthoDB" id="5372349at2"/>
<dbReference type="KEGG" id="cje:Cj1434c"/>
<dbReference type="GO" id="GO:0016758">
    <property type="term" value="F:hexosyltransferase activity"/>
    <property type="evidence" value="ECO:0007669"/>
    <property type="project" value="UniProtKB-ARBA"/>
</dbReference>
<dbReference type="DNASU" id="905723"/>
<dbReference type="PANTHER" id="PTHR22916">
    <property type="entry name" value="GLYCOSYLTRANSFERASE"/>
    <property type="match status" value="1"/>
</dbReference>
<feature type="domain" description="Glycosyltransferase 2-like" evidence="1">
    <location>
        <begin position="10"/>
        <end position="145"/>
    </location>
</feature>
<dbReference type="AlphaFoldDB" id="Q0P8I0"/>
<dbReference type="IntAct" id="Q0P8I0">
    <property type="interactions" value="3"/>
</dbReference>
<evidence type="ECO:0000259" key="1">
    <source>
        <dbReference type="Pfam" id="PF00535"/>
    </source>
</evidence>
<dbReference type="CAZy" id="GT2">
    <property type="family name" value="Glycosyltransferase Family 2"/>
</dbReference>
<proteinExistence type="predicted"/>
<dbReference type="PaxDb" id="192222-Cj1434c"/>
<dbReference type="PANTHER" id="PTHR22916:SF3">
    <property type="entry name" value="UDP-GLCNAC:BETAGAL BETA-1,3-N-ACETYLGLUCOSAMINYLTRANSFERASE-LIKE PROTEIN 1"/>
    <property type="match status" value="1"/>
</dbReference>
<dbReference type="InterPro" id="IPR029044">
    <property type="entry name" value="Nucleotide-diphossugar_trans"/>
</dbReference>
<sequence>MMNYNTPKVSIVVPSLNSISYIRECIDSILNQTLKDIEILCIDANSTDGTLEVLKNYEKKDKRLRVIISDKKSYGYQMNLGIKEAKGEYLGIVESDDYIKTNMYERLYEIAKKNDCEVVKGDFYIFAYGKTEYVNVLRNSCEDIYNYKVNWNKDIRIFLGSDGINPIGIYRLDLLRTNQIKLNETPGASYQDNGLWFQIFALAKSIYFINEAFYMLRRDNPNSSVKSKEKVYCACEEYDFIRDFLKKHPDLEKTLAPICALHRFGNYMFTLERIDERYKLDFLKRFSQDFRKILKDKELDENLFGNINMQRINKIIENPVIYYYFSRGARARLQNQLVYRLGKVVVEAKSFNKIIKLPFLMLKICLEHNFEHKVYRSIVQFRPDLKLLPLECYLDYHEALVIKEHLSYKFGKLILLSFKGWYKGKIFILPFMLKKRYKEYKNKMI</sequence>
<evidence type="ECO:0000313" key="2">
    <source>
        <dbReference type="EMBL" id="CAL35543.1"/>
    </source>
</evidence>
<gene>
    <name evidence="2" type="ordered locus">Cj1434c</name>
</gene>
<keyword evidence="2" id="KW-0808">Transferase</keyword>
<dbReference type="EMBL" id="AL111168">
    <property type="protein sequence ID" value="CAL35543.1"/>
    <property type="molecule type" value="Genomic_DNA"/>
</dbReference>
<dbReference type="GeneID" id="905723"/>
<accession>Q0P8I0</accession>